<keyword evidence="3 5" id="KW-1133">Transmembrane helix</keyword>
<evidence type="ECO:0000256" key="2">
    <source>
        <dbReference type="ARBA" id="ARBA00022692"/>
    </source>
</evidence>
<keyword evidence="8" id="KW-1185">Reference proteome</keyword>
<evidence type="ECO:0000256" key="1">
    <source>
        <dbReference type="ARBA" id="ARBA00004141"/>
    </source>
</evidence>
<dbReference type="PANTHER" id="PTHR21016:SF25">
    <property type="entry name" value="TM2 DOMAIN-CONTAINING PROTEIN DDB_G0277895-RELATED"/>
    <property type="match status" value="1"/>
</dbReference>
<evidence type="ECO:0000256" key="4">
    <source>
        <dbReference type="ARBA" id="ARBA00023136"/>
    </source>
</evidence>
<proteinExistence type="predicted"/>
<sequence>MSEVSRQMMMYDAQKKSMLVALLLWFFLGSLGAHRFYAGRIGTAIMQVLLTLIGGALTLAGIGFVVLGLVGLFLLPGMIRAHNVALASRLG</sequence>
<comment type="subcellular location">
    <subcellularLocation>
        <location evidence="1">Membrane</location>
        <topology evidence="1">Multi-pass membrane protein</topology>
    </subcellularLocation>
</comment>
<dbReference type="InterPro" id="IPR007829">
    <property type="entry name" value="TM2"/>
</dbReference>
<feature type="transmembrane region" description="Helical" evidence="5">
    <location>
        <begin position="48"/>
        <end position="75"/>
    </location>
</feature>
<dbReference type="InterPro" id="IPR050932">
    <property type="entry name" value="TM2D1-3-like"/>
</dbReference>
<keyword evidence="2 5" id="KW-0812">Transmembrane</keyword>
<accession>A0ABZ0EQS3</accession>
<organism evidence="7 8">
    <name type="scientific">Paraburkholderia kirstenboschensis</name>
    <dbReference type="NCBI Taxonomy" id="1245436"/>
    <lineage>
        <taxon>Bacteria</taxon>
        <taxon>Pseudomonadati</taxon>
        <taxon>Pseudomonadota</taxon>
        <taxon>Betaproteobacteria</taxon>
        <taxon>Burkholderiales</taxon>
        <taxon>Burkholderiaceae</taxon>
        <taxon>Paraburkholderia</taxon>
    </lineage>
</organism>
<feature type="domain" description="TM2" evidence="6">
    <location>
        <begin position="14"/>
        <end position="58"/>
    </location>
</feature>
<gene>
    <name evidence="7" type="ORF">RW095_40510</name>
</gene>
<dbReference type="EMBL" id="CP136513">
    <property type="protein sequence ID" value="WOD18959.1"/>
    <property type="molecule type" value="Genomic_DNA"/>
</dbReference>
<dbReference type="RefSeq" id="WP_317021159.1">
    <property type="nucleotide sequence ID" value="NZ_CP136513.1"/>
</dbReference>
<evidence type="ECO:0000256" key="5">
    <source>
        <dbReference type="SAM" id="Phobius"/>
    </source>
</evidence>
<evidence type="ECO:0000313" key="7">
    <source>
        <dbReference type="EMBL" id="WOD18959.1"/>
    </source>
</evidence>
<protein>
    <submittedName>
        <fullName evidence="7">TM2 domain-containing protein</fullName>
    </submittedName>
</protein>
<evidence type="ECO:0000313" key="8">
    <source>
        <dbReference type="Proteomes" id="UP001302652"/>
    </source>
</evidence>
<evidence type="ECO:0000256" key="3">
    <source>
        <dbReference type="ARBA" id="ARBA00022989"/>
    </source>
</evidence>
<keyword evidence="4 5" id="KW-0472">Membrane</keyword>
<evidence type="ECO:0000259" key="6">
    <source>
        <dbReference type="Pfam" id="PF05154"/>
    </source>
</evidence>
<reference evidence="7 8" key="1">
    <citation type="submission" date="2023-10" db="EMBL/GenBank/DDBJ databases">
        <title>Surface-active antibiotics is a multifunctional adaptation for post-fire microbes.</title>
        <authorList>
            <person name="Liu M.D."/>
            <person name="Du Y."/>
            <person name="Koupaei S.K."/>
            <person name="Kim N.R."/>
            <person name="Zhang W."/>
            <person name="Traxler M.F."/>
        </authorList>
    </citation>
    <scope>NUCLEOTIDE SEQUENCE [LARGE SCALE GENOMIC DNA]</scope>
    <source>
        <strain evidence="7 8">F3</strain>
    </source>
</reference>
<dbReference type="Proteomes" id="UP001302652">
    <property type="component" value="Chromosome 1"/>
</dbReference>
<dbReference type="PANTHER" id="PTHR21016">
    <property type="entry name" value="BETA-AMYLOID BINDING PROTEIN-RELATED"/>
    <property type="match status" value="1"/>
</dbReference>
<name>A0ABZ0EQS3_9BURK</name>
<dbReference type="Pfam" id="PF05154">
    <property type="entry name" value="TM2"/>
    <property type="match status" value="1"/>
</dbReference>